<dbReference type="InterPro" id="IPR036942">
    <property type="entry name" value="Beta-barrel_TonB_sf"/>
</dbReference>
<comment type="similarity">
    <text evidence="8 9">Belongs to the TonB-dependent receptor family.</text>
</comment>
<organism evidence="13 14">
    <name type="scientific">Hirschia litorea</name>
    <dbReference type="NCBI Taxonomy" id="1199156"/>
    <lineage>
        <taxon>Bacteria</taxon>
        <taxon>Pseudomonadati</taxon>
        <taxon>Pseudomonadota</taxon>
        <taxon>Alphaproteobacteria</taxon>
        <taxon>Hyphomonadales</taxon>
        <taxon>Hyphomonadaceae</taxon>
        <taxon>Hirschia</taxon>
    </lineage>
</organism>
<dbReference type="PANTHER" id="PTHR30069:SF40">
    <property type="entry name" value="TONB-DEPENDENT RECEPTOR NMB0964-RELATED"/>
    <property type="match status" value="1"/>
</dbReference>
<evidence type="ECO:0000256" key="1">
    <source>
        <dbReference type="ARBA" id="ARBA00004571"/>
    </source>
</evidence>
<feature type="domain" description="TonB-dependent receptor-like beta-barrel" evidence="11">
    <location>
        <begin position="293"/>
        <end position="726"/>
    </location>
</feature>
<evidence type="ECO:0000256" key="4">
    <source>
        <dbReference type="ARBA" id="ARBA00022692"/>
    </source>
</evidence>
<dbReference type="Gene3D" id="2.40.170.20">
    <property type="entry name" value="TonB-dependent receptor, beta-barrel domain"/>
    <property type="match status" value="1"/>
</dbReference>
<evidence type="ECO:0000313" key="13">
    <source>
        <dbReference type="EMBL" id="MFC7291880.1"/>
    </source>
</evidence>
<feature type="chain" id="PRO_5045928858" evidence="10">
    <location>
        <begin position="25"/>
        <end position="757"/>
    </location>
</feature>
<evidence type="ECO:0000256" key="5">
    <source>
        <dbReference type="ARBA" id="ARBA00023077"/>
    </source>
</evidence>
<evidence type="ECO:0000256" key="9">
    <source>
        <dbReference type="RuleBase" id="RU003357"/>
    </source>
</evidence>
<protein>
    <submittedName>
        <fullName evidence="13">TonB-dependent receptor domain-containing protein</fullName>
    </submittedName>
</protein>
<evidence type="ECO:0000259" key="12">
    <source>
        <dbReference type="Pfam" id="PF07715"/>
    </source>
</evidence>
<comment type="subcellular location">
    <subcellularLocation>
        <location evidence="1 8">Cell outer membrane</location>
        <topology evidence="1 8">Multi-pass membrane protein</topology>
    </subcellularLocation>
</comment>
<feature type="signal peptide" evidence="10">
    <location>
        <begin position="1"/>
        <end position="24"/>
    </location>
</feature>
<dbReference type="Pfam" id="PF07715">
    <property type="entry name" value="Plug"/>
    <property type="match status" value="1"/>
</dbReference>
<dbReference type="InterPro" id="IPR039426">
    <property type="entry name" value="TonB-dep_rcpt-like"/>
</dbReference>
<reference evidence="14" key="1">
    <citation type="journal article" date="2019" name="Int. J. Syst. Evol. Microbiol.">
        <title>The Global Catalogue of Microorganisms (GCM) 10K type strain sequencing project: providing services to taxonomists for standard genome sequencing and annotation.</title>
        <authorList>
            <consortium name="The Broad Institute Genomics Platform"/>
            <consortium name="The Broad Institute Genome Sequencing Center for Infectious Disease"/>
            <person name="Wu L."/>
            <person name="Ma J."/>
        </authorList>
    </citation>
    <scope>NUCLEOTIDE SEQUENCE [LARGE SCALE GENOMIC DNA]</scope>
    <source>
        <strain evidence="14">CCUG 51308</strain>
    </source>
</reference>
<evidence type="ECO:0000256" key="7">
    <source>
        <dbReference type="ARBA" id="ARBA00023237"/>
    </source>
</evidence>
<dbReference type="EMBL" id="JBHTBR010000005">
    <property type="protein sequence ID" value="MFC7291880.1"/>
    <property type="molecule type" value="Genomic_DNA"/>
</dbReference>
<keyword evidence="5 9" id="KW-0798">TonB box</keyword>
<dbReference type="InterPro" id="IPR012910">
    <property type="entry name" value="Plug_dom"/>
</dbReference>
<dbReference type="SUPFAM" id="SSF56935">
    <property type="entry name" value="Porins"/>
    <property type="match status" value="1"/>
</dbReference>
<dbReference type="Pfam" id="PF00593">
    <property type="entry name" value="TonB_dep_Rec_b-barrel"/>
    <property type="match status" value="1"/>
</dbReference>
<dbReference type="PANTHER" id="PTHR30069">
    <property type="entry name" value="TONB-DEPENDENT OUTER MEMBRANE RECEPTOR"/>
    <property type="match status" value="1"/>
</dbReference>
<accession>A0ABW2IL56</accession>
<keyword evidence="10" id="KW-0732">Signal</keyword>
<gene>
    <name evidence="13" type="ORF">ACFQS8_09660</name>
</gene>
<evidence type="ECO:0000259" key="11">
    <source>
        <dbReference type="Pfam" id="PF00593"/>
    </source>
</evidence>
<keyword evidence="7 8" id="KW-0998">Cell outer membrane</keyword>
<dbReference type="InterPro" id="IPR037066">
    <property type="entry name" value="Plug_dom_sf"/>
</dbReference>
<keyword evidence="13" id="KW-0675">Receptor</keyword>
<dbReference type="PROSITE" id="PS52016">
    <property type="entry name" value="TONB_DEPENDENT_REC_3"/>
    <property type="match status" value="1"/>
</dbReference>
<keyword evidence="14" id="KW-1185">Reference proteome</keyword>
<comment type="caution">
    <text evidence="13">The sequence shown here is derived from an EMBL/GenBank/DDBJ whole genome shotgun (WGS) entry which is preliminary data.</text>
</comment>
<keyword evidence="4 8" id="KW-0812">Transmembrane</keyword>
<keyword evidence="6 8" id="KW-0472">Membrane</keyword>
<evidence type="ECO:0000256" key="10">
    <source>
        <dbReference type="SAM" id="SignalP"/>
    </source>
</evidence>
<dbReference type="Proteomes" id="UP001596492">
    <property type="component" value="Unassembled WGS sequence"/>
</dbReference>
<name>A0ABW2IL56_9PROT</name>
<dbReference type="InterPro" id="IPR000531">
    <property type="entry name" value="Beta-barrel_TonB"/>
</dbReference>
<keyword evidence="3 8" id="KW-1134">Transmembrane beta strand</keyword>
<evidence type="ECO:0000313" key="14">
    <source>
        <dbReference type="Proteomes" id="UP001596492"/>
    </source>
</evidence>
<evidence type="ECO:0000256" key="3">
    <source>
        <dbReference type="ARBA" id="ARBA00022452"/>
    </source>
</evidence>
<sequence length="757" mass="83303">MSLLWKNLVLSTAISVIGSGVAYADISNTNSEETEASKTQRIDTVVVTSTLAGQNTITSLPVMMLSGEELANRRLGGLGETLAGLPGVHLDNFGGGASRPVIRGQTVPRIEILSDGANLFDVSSVAPDHAITSEPLLLDGIEVLRGSAAARYGGNALNGAVNLIDSKIPKSLPEGGFSGGAEARYGLGDQEASMAARATASIGQFAFHLEGFNRSSENYSIPRDFGSDELRDSFSEGDGYSIGGSWINSKGYIGAAYSRLDSEYGLPGHSHKNAVCHTHGTDLHCASHGAYEDPFGSSDEHTAKINLRADRYDIRADYEKIIPGIDHTRVRLSYTDYEHDEIDGPFIFTNYTNEVYDARLELTHAEIAGFSGTFGVQYTDGEFSGINVNDLHKEFPENGLGFDGPSYHLTKNFGVFLNETRSFGAVDLDFAIRKDWRKINVTIPEYRIQLSPELSDVYDDIFIPWYGENWRETIKNDNIELFKERHPAAKHEPLSASLGATWNVNDSYSIAASIAHSERAPNIRELYAYGNNLATNSYEVGLSQSSRASSRFPESTTDVMESTDSINLTFRKTQGSIQYEIGLFHQDIEDYIFARLIETDSETGAPHNYLLYVAADATFTGIDGQISYDLSSNGRAILFGDYVDAEMTKEDDNLPRIPPGRLGARYEWNQGPIIADVEFYHTFEQDSVASYETQTEGYNMLNATASYKLNADSKQSTELFIRATNLLDELAFIHTSFVKNQSPLRGRNIVFGLRTQF</sequence>
<evidence type="ECO:0000256" key="8">
    <source>
        <dbReference type="PROSITE-ProRule" id="PRU01360"/>
    </source>
</evidence>
<proteinExistence type="inferred from homology"/>
<dbReference type="Gene3D" id="2.170.130.10">
    <property type="entry name" value="TonB-dependent receptor, plug domain"/>
    <property type="match status" value="1"/>
</dbReference>
<evidence type="ECO:0000256" key="2">
    <source>
        <dbReference type="ARBA" id="ARBA00022448"/>
    </source>
</evidence>
<evidence type="ECO:0000256" key="6">
    <source>
        <dbReference type="ARBA" id="ARBA00023136"/>
    </source>
</evidence>
<keyword evidence="2 8" id="KW-0813">Transport</keyword>
<dbReference type="RefSeq" id="WP_382167118.1">
    <property type="nucleotide sequence ID" value="NZ_JBHTBR010000005.1"/>
</dbReference>
<feature type="domain" description="TonB-dependent receptor plug" evidence="12">
    <location>
        <begin position="61"/>
        <end position="160"/>
    </location>
</feature>